<dbReference type="InterPro" id="IPR012675">
    <property type="entry name" value="Beta-grasp_dom_sf"/>
</dbReference>
<protein>
    <recommendedName>
        <fullName evidence="3">Molybdopterin synthase sulfur carrier subunit</fullName>
    </recommendedName>
</protein>
<dbReference type="Pfam" id="PF02597">
    <property type="entry name" value="ThiS"/>
    <property type="match status" value="1"/>
</dbReference>
<dbReference type="Gene3D" id="3.10.20.30">
    <property type="match status" value="1"/>
</dbReference>
<dbReference type="EMBL" id="JAUMIT010000001">
    <property type="protein sequence ID" value="MDO3693561.1"/>
    <property type="molecule type" value="Genomic_DNA"/>
</dbReference>
<evidence type="ECO:0000256" key="2">
    <source>
        <dbReference type="ARBA" id="ARBA00024200"/>
    </source>
</evidence>
<dbReference type="PANTHER" id="PTHR33359">
    <property type="entry name" value="MOLYBDOPTERIN SYNTHASE SULFUR CARRIER SUBUNIT"/>
    <property type="match status" value="1"/>
</dbReference>
<dbReference type="SUPFAM" id="SSF54285">
    <property type="entry name" value="MoaD/ThiS"/>
    <property type="match status" value="1"/>
</dbReference>
<accession>A0ABT8VNM0</accession>
<evidence type="ECO:0000256" key="1">
    <source>
        <dbReference type="ARBA" id="ARBA00022741"/>
    </source>
</evidence>
<keyword evidence="5" id="KW-1185">Reference proteome</keyword>
<organism evidence="4 5">
    <name type="scientific">Wenyingzhuangia gilva</name>
    <dbReference type="NCBI Taxonomy" id="3057677"/>
    <lineage>
        <taxon>Bacteria</taxon>
        <taxon>Pseudomonadati</taxon>
        <taxon>Bacteroidota</taxon>
        <taxon>Flavobacteriia</taxon>
        <taxon>Flavobacteriales</taxon>
        <taxon>Flavobacteriaceae</taxon>
        <taxon>Wenyingzhuangia</taxon>
    </lineage>
</organism>
<dbReference type="PANTHER" id="PTHR33359:SF1">
    <property type="entry name" value="MOLYBDOPTERIN SYNTHASE SULFUR CARRIER SUBUNIT"/>
    <property type="match status" value="1"/>
</dbReference>
<dbReference type="InterPro" id="IPR003749">
    <property type="entry name" value="ThiS/MoaD-like"/>
</dbReference>
<keyword evidence="1" id="KW-0547">Nucleotide-binding</keyword>
<dbReference type="RefSeq" id="WP_302882811.1">
    <property type="nucleotide sequence ID" value="NZ_JAUMIT010000001.1"/>
</dbReference>
<dbReference type="InterPro" id="IPR044672">
    <property type="entry name" value="MOCS2A"/>
</dbReference>
<comment type="similarity">
    <text evidence="2">Belongs to the MoaD family.</text>
</comment>
<comment type="caution">
    <text evidence="4">The sequence shown here is derived from an EMBL/GenBank/DDBJ whole genome shotgun (WGS) entry which is preliminary data.</text>
</comment>
<evidence type="ECO:0000313" key="4">
    <source>
        <dbReference type="EMBL" id="MDO3693561.1"/>
    </source>
</evidence>
<evidence type="ECO:0000256" key="3">
    <source>
        <dbReference type="ARBA" id="ARBA00024247"/>
    </source>
</evidence>
<sequence length="80" mass="9004">MLVTIKYFGQLVEITNKTQESFSVETDTCNLENIEKAILNKYPNLNNTTYNIAVNQKIENKTFSVKEGDELAFLPPFAGG</sequence>
<proteinExistence type="inferred from homology"/>
<gene>
    <name evidence="4" type="ORF">QVZ41_01700</name>
</gene>
<dbReference type="CDD" id="cd00754">
    <property type="entry name" value="Ubl_MoaD"/>
    <property type="match status" value="1"/>
</dbReference>
<reference evidence="4" key="1">
    <citation type="submission" date="2023-07" db="EMBL/GenBank/DDBJ databases">
        <title>Wenyingzhuangia sp. chi5 genome sequencing and assembly.</title>
        <authorList>
            <person name="Park S."/>
        </authorList>
    </citation>
    <scope>NUCLEOTIDE SEQUENCE</scope>
    <source>
        <strain evidence="4">Chi5</strain>
    </source>
</reference>
<dbReference type="InterPro" id="IPR016155">
    <property type="entry name" value="Mopterin_synth/thiamin_S_b"/>
</dbReference>
<name>A0ABT8VNM0_9FLAO</name>
<evidence type="ECO:0000313" key="5">
    <source>
        <dbReference type="Proteomes" id="UP001168642"/>
    </source>
</evidence>
<dbReference type="Proteomes" id="UP001168642">
    <property type="component" value="Unassembled WGS sequence"/>
</dbReference>